<keyword evidence="2" id="KW-1185">Reference proteome</keyword>
<gene>
    <name evidence="1" type="ORF">F511_14879</name>
</gene>
<evidence type="ECO:0000313" key="1">
    <source>
        <dbReference type="EMBL" id="KZV37463.1"/>
    </source>
</evidence>
<dbReference type="Proteomes" id="UP000250235">
    <property type="component" value="Unassembled WGS sequence"/>
</dbReference>
<protein>
    <submittedName>
        <fullName evidence="1">Uncharacterized protein</fullName>
    </submittedName>
</protein>
<evidence type="ECO:0000313" key="2">
    <source>
        <dbReference type="Proteomes" id="UP000250235"/>
    </source>
</evidence>
<organism evidence="1 2">
    <name type="scientific">Dorcoceras hygrometricum</name>
    <dbReference type="NCBI Taxonomy" id="472368"/>
    <lineage>
        <taxon>Eukaryota</taxon>
        <taxon>Viridiplantae</taxon>
        <taxon>Streptophyta</taxon>
        <taxon>Embryophyta</taxon>
        <taxon>Tracheophyta</taxon>
        <taxon>Spermatophyta</taxon>
        <taxon>Magnoliopsida</taxon>
        <taxon>eudicotyledons</taxon>
        <taxon>Gunneridae</taxon>
        <taxon>Pentapetalae</taxon>
        <taxon>asterids</taxon>
        <taxon>lamiids</taxon>
        <taxon>Lamiales</taxon>
        <taxon>Gesneriaceae</taxon>
        <taxon>Didymocarpoideae</taxon>
        <taxon>Trichosporeae</taxon>
        <taxon>Loxocarpinae</taxon>
        <taxon>Dorcoceras</taxon>
    </lineage>
</organism>
<proteinExistence type="predicted"/>
<dbReference type="AlphaFoldDB" id="A0A2Z7BS95"/>
<dbReference type="EMBL" id="KV002934">
    <property type="protein sequence ID" value="KZV37463.1"/>
    <property type="molecule type" value="Genomic_DNA"/>
</dbReference>
<accession>A0A2Z7BS95</accession>
<name>A0A2Z7BS95_9LAMI</name>
<sequence>MLTNACHFLAQSHATRNVCQQQLQTSKLKTSSSPCVTLTSSLLIQNPPAGATNKSSPVDFVEENKEIGNDEKAVVEAKMAVVMEARAATAQAKLQEFARFKGEAIVPAAKHKRTTIGRAAPAVKDFYIVPAVVEAVPIYMVRHLATVRGSHLLPSAS</sequence>
<reference evidence="1 2" key="1">
    <citation type="journal article" date="2015" name="Proc. Natl. Acad. Sci. U.S.A.">
        <title>The resurrection genome of Boea hygrometrica: A blueprint for survival of dehydration.</title>
        <authorList>
            <person name="Xiao L."/>
            <person name="Yang G."/>
            <person name="Zhang L."/>
            <person name="Yang X."/>
            <person name="Zhao S."/>
            <person name="Ji Z."/>
            <person name="Zhou Q."/>
            <person name="Hu M."/>
            <person name="Wang Y."/>
            <person name="Chen M."/>
            <person name="Xu Y."/>
            <person name="Jin H."/>
            <person name="Xiao X."/>
            <person name="Hu G."/>
            <person name="Bao F."/>
            <person name="Hu Y."/>
            <person name="Wan P."/>
            <person name="Li L."/>
            <person name="Deng X."/>
            <person name="Kuang T."/>
            <person name="Xiang C."/>
            <person name="Zhu J.K."/>
            <person name="Oliver M.J."/>
            <person name="He Y."/>
        </authorList>
    </citation>
    <scope>NUCLEOTIDE SEQUENCE [LARGE SCALE GENOMIC DNA]</scope>
    <source>
        <strain evidence="2">cv. XS01</strain>
    </source>
</reference>